<keyword evidence="1" id="KW-0472">Membrane</keyword>
<feature type="transmembrane region" description="Helical" evidence="1">
    <location>
        <begin position="14"/>
        <end position="33"/>
    </location>
</feature>
<keyword evidence="3" id="KW-1185">Reference proteome</keyword>
<evidence type="ECO:0000256" key="1">
    <source>
        <dbReference type="SAM" id="Phobius"/>
    </source>
</evidence>
<organism evidence="2 3">
    <name type="scientific">Enterococcus rivorum</name>
    <dbReference type="NCBI Taxonomy" id="762845"/>
    <lineage>
        <taxon>Bacteria</taxon>
        <taxon>Bacillati</taxon>
        <taxon>Bacillota</taxon>
        <taxon>Bacilli</taxon>
        <taxon>Lactobacillales</taxon>
        <taxon>Enterococcaceae</taxon>
        <taxon>Enterococcus</taxon>
    </lineage>
</organism>
<name>A0A1E5KYT3_9ENTE</name>
<keyword evidence="1" id="KW-0812">Transmembrane</keyword>
<evidence type="ECO:0000313" key="2">
    <source>
        <dbReference type="EMBL" id="OEH83017.1"/>
    </source>
</evidence>
<dbReference type="Proteomes" id="UP000095256">
    <property type="component" value="Unassembled WGS sequence"/>
</dbReference>
<proteinExistence type="predicted"/>
<dbReference type="EMBL" id="MIEK01000012">
    <property type="protein sequence ID" value="OEH83017.1"/>
    <property type="molecule type" value="Genomic_DNA"/>
</dbReference>
<reference evidence="2 3" key="1">
    <citation type="submission" date="2016-09" db="EMBL/GenBank/DDBJ databases">
        <authorList>
            <person name="Capua I."/>
            <person name="De Benedictis P."/>
            <person name="Joannis T."/>
            <person name="Lombin L.H."/>
            <person name="Cattoli G."/>
        </authorList>
    </citation>
    <scope>NUCLEOTIDE SEQUENCE [LARGE SCALE GENOMIC DNA]</scope>
    <source>
        <strain evidence="2 3">LMG 25899</strain>
    </source>
</reference>
<dbReference type="STRING" id="762845.BCR26_01725"/>
<gene>
    <name evidence="2" type="ORF">BCR26_01725</name>
</gene>
<dbReference type="AlphaFoldDB" id="A0A1E5KYT3"/>
<accession>A0A1E5KYT3</accession>
<keyword evidence="1" id="KW-1133">Transmembrane helix</keyword>
<protein>
    <submittedName>
        <fullName evidence="2">Uncharacterized protein</fullName>
    </submittedName>
</protein>
<comment type="caution">
    <text evidence="2">The sequence shown here is derived from an EMBL/GenBank/DDBJ whole genome shotgun (WGS) entry which is preliminary data.</text>
</comment>
<sequence length="175" mass="19488">MENREENKKNKKKWLLLLLLALIAIGAGTYFYFSQKEPVRVVSGEYLPDKKGAKKMTDKEVQAAEQKEVDASKFNMVIKPEAIFQNSKAKGKLFIQNPEANAYPIEVVITLDGAEAEQVYSSGAIEPGYEITEAKLEKALPKGKYPATATFNIYDPKTKEKRGQVQASITIVVSN</sequence>
<evidence type="ECO:0000313" key="3">
    <source>
        <dbReference type="Proteomes" id="UP000095256"/>
    </source>
</evidence>